<organism evidence="2 3">
    <name type="scientific">Ziziphus jujuba var. spinosa</name>
    <dbReference type="NCBI Taxonomy" id="714518"/>
    <lineage>
        <taxon>Eukaryota</taxon>
        <taxon>Viridiplantae</taxon>
        <taxon>Streptophyta</taxon>
        <taxon>Embryophyta</taxon>
        <taxon>Tracheophyta</taxon>
        <taxon>Spermatophyta</taxon>
        <taxon>Magnoliopsida</taxon>
        <taxon>eudicotyledons</taxon>
        <taxon>Gunneridae</taxon>
        <taxon>Pentapetalae</taxon>
        <taxon>rosids</taxon>
        <taxon>fabids</taxon>
        <taxon>Rosales</taxon>
        <taxon>Rhamnaceae</taxon>
        <taxon>Paliureae</taxon>
        <taxon>Ziziphus</taxon>
    </lineage>
</organism>
<evidence type="ECO:0000313" key="2">
    <source>
        <dbReference type="EMBL" id="KAH7517163.1"/>
    </source>
</evidence>
<feature type="compositionally biased region" description="Polar residues" evidence="1">
    <location>
        <begin position="22"/>
        <end position="34"/>
    </location>
</feature>
<dbReference type="EMBL" id="JAEACU010000009">
    <property type="protein sequence ID" value="KAH7517163.1"/>
    <property type="molecule type" value="Genomic_DNA"/>
</dbReference>
<dbReference type="PANTHER" id="PTHR33155:SF75">
    <property type="entry name" value="OS02G0750800 PROTEIN"/>
    <property type="match status" value="1"/>
</dbReference>
<dbReference type="AlphaFoldDB" id="A0A978UQL3"/>
<feature type="compositionally biased region" description="Basic and acidic residues" evidence="1">
    <location>
        <begin position="7"/>
        <end position="17"/>
    </location>
</feature>
<comment type="caution">
    <text evidence="2">The sequence shown here is derived from an EMBL/GenBank/DDBJ whole genome shotgun (WGS) entry which is preliminary data.</text>
</comment>
<evidence type="ECO:0000256" key="1">
    <source>
        <dbReference type="SAM" id="MobiDB-lite"/>
    </source>
</evidence>
<dbReference type="Proteomes" id="UP000813462">
    <property type="component" value="Unassembled WGS sequence"/>
</dbReference>
<sequence length="205" mass="23378">MPNMLGDEDKQQPERNILESLASGNSGRRNTPSATDDAMEVDETGSGCGTRYADTIGTLQDDDQDPIYGSAHDQTRRLEMCTESLGFESTSERAHGGGGGDLTVELLDTTRSRSLKRRREERELMRRRDSRSFEDFPPLLSTLDRYGRPRFVLENVRRDGRLELIVRRNERRSVVRSQSADRESTTRIEEEIHHKKVAALGFCFR</sequence>
<proteinExistence type="predicted"/>
<gene>
    <name evidence="2" type="ORF">FEM48_Zijuj09G0033200</name>
</gene>
<name>A0A978UQL3_ZIZJJ</name>
<accession>A0A978UQL3</accession>
<evidence type="ECO:0000313" key="3">
    <source>
        <dbReference type="Proteomes" id="UP000813462"/>
    </source>
</evidence>
<protein>
    <submittedName>
        <fullName evidence="2">Uncharacterized protein</fullName>
    </submittedName>
</protein>
<feature type="region of interest" description="Disordered" evidence="1">
    <location>
        <begin position="1"/>
        <end position="70"/>
    </location>
</feature>
<dbReference type="InterPro" id="IPR021410">
    <property type="entry name" value="FAF"/>
</dbReference>
<reference evidence="2" key="1">
    <citation type="journal article" date="2021" name="Front. Plant Sci.">
        <title>Chromosome-Scale Genome Assembly for Chinese Sour Jujube and Insights Into Its Genome Evolution and Domestication Signature.</title>
        <authorList>
            <person name="Shen L.-Y."/>
            <person name="Luo H."/>
            <person name="Wang X.-L."/>
            <person name="Wang X.-M."/>
            <person name="Qiu X.-J."/>
            <person name="Liu H."/>
            <person name="Zhou S.-S."/>
            <person name="Jia K.-H."/>
            <person name="Nie S."/>
            <person name="Bao Y.-T."/>
            <person name="Zhang R.-G."/>
            <person name="Yun Q.-Z."/>
            <person name="Chai Y.-H."/>
            <person name="Lu J.-Y."/>
            <person name="Li Y."/>
            <person name="Zhao S.-W."/>
            <person name="Mao J.-F."/>
            <person name="Jia S.-G."/>
            <person name="Mao Y.-M."/>
        </authorList>
    </citation>
    <scope>NUCLEOTIDE SEQUENCE</scope>
    <source>
        <strain evidence="2">AT0</strain>
        <tissue evidence="2">Leaf</tissue>
    </source>
</reference>
<dbReference type="PANTHER" id="PTHR33155">
    <property type="entry name" value="FANTASTIC FOUR-LIKE PROTEIN (DUF3049)"/>
    <property type="match status" value="1"/>
</dbReference>